<organism evidence="2 3">
    <name type="scientific">Botrytis byssoidea</name>
    <dbReference type="NCBI Taxonomy" id="139641"/>
    <lineage>
        <taxon>Eukaryota</taxon>
        <taxon>Fungi</taxon>
        <taxon>Dikarya</taxon>
        <taxon>Ascomycota</taxon>
        <taxon>Pezizomycotina</taxon>
        <taxon>Leotiomycetes</taxon>
        <taxon>Helotiales</taxon>
        <taxon>Sclerotiniaceae</taxon>
        <taxon>Botrytis</taxon>
    </lineage>
</organism>
<evidence type="ECO:0000256" key="1">
    <source>
        <dbReference type="SAM" id="MobiDB-lite"/>
    </source>
</evidence>
<keyword evidence="3" id="KW-1185">Reference proteome</keyword>
<dbReference type="AlphaFoldDB" id="A0A9P5IIK9"/>
<name>A0A9P5IIK9_9HELO</name>
<dbReference type="EMBL" id="RCSW01000011">
    <property type="protein sequence ID" value="KAF7942673.1"/>
    <property type="molecule type" value="Genomic_DNA"/>
</dbReference>
<protein>
    <submittedName>
        <fullName evidence="2">Uncharacterized protein</fullName>
    </submittedName>
</protein>
<dbReference type="GeneID" id="62149716"/>
<evidence type="ECO:0000313" key="2">
    <source>
        <dbReference type="EMBL" id="KAF7942673.1"/>
    </source>
</evidence>
<feature type="region of interest" description="Disordered" evidence="1">
    <location>
        <begin position="1"/>
        <end position="27"/>
    </location>
</feature>
<sequence length="88" mass="9683">MAQETGPPNYISPDTTTRSPDCINMRNPRNIIGCSDVSREKIGKRRKQEQGLNDRLVLEELGDQGASSTRVLGRLRGRGERVGGTESV</sequence>
<accession>A0A9P5IIK9</accession>
<reference evidence="2 3" key="1">
    <citation type="journal article" date="2020" name="Genome Biol. Evol.">
        <title>Comparative genomics of Sclerotiniaceae.</title>
        <authorList>
            <person name="Valero Jimenez C.A."/>
            <person name="Steentjes M."/>
            <person name="Scholten O.E."/>
            <person name="Van Kan J.A.L."/>
        </authorList>
    </citation>
    <scope>NUCLEOTIDE SEQUENCE [LARGE SCALE GENOMIC DNA]</scope>
    <source>
        <strain evidence="2 3">MUCL 94</strain>
    </source>
</reference>
<evidence type="ECO:0000313" key="3">
    <source>
        <dbReference type="Proteomes" id="UP000710849"/>
    </source>
</evidence>
<dbReference type="Proteomes" id="UP000710849">
    <property type="component" value="Unassembled WGS sequence"/>
</dbReference>
<comment type="caution">
    <text evidence="2">The sequence shown here is derived from an EMBL/GenBank/DDBJ whole genome shotgun (WGS) entry which is preliminary data.</text>
</comment>
<proteinExistence type="predicted"/>
<dbReference type="RefSeq" id="XP_038732347.1">
    <property type="nucleotide sequence ID" value="XM_038876640.1"/>
</dbReference>
<gene>
    <name evidence="2" type="ORF">EAE97_006127</name>
</gene>